<organism evidence="1 2">
    <name type="scientific">Nicotiana tabacum</name>
    <name type="common">Common tobacco</name>
    <dbReference type="NCBI Taxonomy" id="4097"/>
    <lineage>
        <taxon>Eukaryota</taxon>
        <taxon>Viridiplantae</taxon>
        <taxon>Streptophyta</taxon>
        <taxon>Embryophyta</taxon>
        <taxon>Tracheophyta</taxon>
        <taxon>Spermatophyta</taxon>
        <taxon>Magnoliopsida</taxon>
        <taxon>eudicotyledons</taxon>
        <taxon>Gunneridae</taxon>
        <taxon>Pentapetalae</taxon>
        <taxon>asterids</taxon>
        <taxon>lamiids</taxon>
        <taxon>Solanales</taxon>
        <taxon>Solanaceae</taxon>
        <taxon>Nicotianoideae</taxon>
        <taxon>Nicotianeae</taxon>
        <taxon>Nicotiana</taxon>
    </lineage>
</organism>
<reference evidence="2" key="2">
    <citation type="submission" date="2025-08" db="UniProtKB">
        <authorList>
            <consortium name="RefSeq"/>
        </authorList>
    </citation>
    <scope>IDENTIFICATION</scope>
    <source>
        <tissue evidence="2">Leaf</tissue>
    </source>
</reference>
<proteinExistence type="predicted"/>
<reference evidence="1" key="1">
    <citation type="journal article" date="2014" name="Nat. Commun.">
        <title>The tobacco genome sequence and its comparison with those of tomato and potato.</title>
        <authorList>
            <person name="Sierro N."/>
            <person name="Battey J.N."/>
            <person name="Ouadi S."/>
            <person name="Bakaher N."/>
            <person name="Bovet L."/>
            <person name="Willig A."/>
            <person name="Goepfert S."/>
            <person name="Peitsch M.C."/>
            <person name="Ivanov N.V."/>
        </authorList>
    </citation>
    <scope>NUCLEOTIDE SEQUENCE [LARGE SCALE GENOMIC DNA]</scope>
</reference>
<protein>
    <submittedName>
        <fullName evidence="2">Uncharacterized protein LOC142167134</fullName>
    </submittedName>
</protein>
<keyword evidence="1" id="KW-1185">Reference proteome</keyword>
<dbReference type="Proteomes" id="UP000790787">
    <property type="component" value="Chromosome 12"/>
</dbReference>
<sequence length="727" mass="84132">MMKKFMTDQKAQTTEIMKKVMVDQQALAAAMRNLERQMGQLASAQNTPPVGVLLSDTESNPKTSINVVSLRNERQLEEVQSKKRKQVTFNEKPTTIESESEKSKESEKPADEAVAKQPPPLVARPSPPFPQRLQKVKDNAAYKTFLDILKQVQINIPLVDILQEVPKYAKYIKDIGENKRRLTEFETVALTRECSSRIQSKLPQKLKDSDNEDEMMREIEQVLDMCCSYVHGFGRFEELERPVTLTPPKSSIEEVPKLKLKPLPAHLRYAYLGNSKTLPVIISSSLTNVQEEKLLRVVREHKKAIGWTIADIKGISPSFCMHKIFLEDGNCPNVEQQRRLNPIMKEFMNKEVIKWLDAWWRVWIDYRRLNKVTRKDHFPLPFIDQMLDRLAGHEYYFFFDGYSGYNQIVICPKDQEKTTFTCLYGTFAFKCMPFGLCNAPATFQRCMTVIITDMVEKFVKVFMDDFLDFGSSYDDCLKNLSKVLARCGETNLVLNWKKYHFMVQEGIALGHRVFSSGIEVIRRRLLEKDVTFNFDDVCLKAFEELKKKLVAAPIIAAPDWSLPFELMCDASDHSIGVVLGQRKDKVFYSIYYASKTLDDAQLNYTTAEKELLAVVWAFEKFQAYLVGTKVIVDTDHAAIRKRFLHDVNFYYWDDPFLYKKCADQLMRRCIPEKEVELVLYDCHASPYEGHHGGDRTTAKVLQFGFFWPTLFKDAHAFVKKCDQCQRT</sequence>
<evidence type="ECO:0000313" key="2">
    <source>
        <dbReference type="RefSeq" id="XP_075083392.1"/>
    </source>
</evidence>
<name>A0AC58SEI2_TOBAC</name>
<dbReference type="RefSeq" id="XP_075083392.1">
    <property type="nucleotide sequence ID" value="XM_075227291.1"/>
</dbReference>
<evidence type="ECO:0000313" key="1">
    <source>
        <dbReference type="Proteomes" id="UP000790787"/>
    </source>
</evidence>
<accession>A0AC58SEI2</accession>
<gene>
    <name evidence="2" type="primary">LOC142167134</name>
</gene>